<dbReference type="InterPro" id="IPR005913">
    <property type="entry name" value="dTDP_dehydrorham_reduct"/>
</dbReference>
<feature type="domain" description="RmlD-like substrate binding" evidence="1">
    <location>
        <begin position="5"/>
        <end position="288"/>
    </location>
</feature>
<dbReference type="GO" id="GO:0048270">
    <property type="term" value="F:methionine adenosyltransferase regulator activity"/>
    <property type="evidence" value="ECO:0007669"/>
    <property type="project" value="TreeGrafter"/>
</dbReference>
<dbReference type="InterPro" id="IPR029903">
    <property type="entry name" value="RmlD-like-bd"/>
</dbReference>
<gene>
    <name evidence="2" type="ORF">PV06_05223</name>
</gene>
<accession>A0A0D2DMK9</accession>
<dbReference type="AlphaFoldDB" id="A0A0D2DMK9"/>
<dbReference type="Proteomes" id="UP000053342">
    <property type="component" value="Unassembled WGS sequence"/>
</dbReference>
<dbReference type="EMBL" id="KN847335">
    <property type="protein sequence ID" value="KIW44193.1"/>
    <property type="molecule type" value="Genomic_DNA"/>
</dbReference>
<dbReference type="STRING" id="215243.A0A0D2DMK9"/>
<dbReference type="FunFam" id="3.40.50.720:FF:000357">
    <property type="entry name" value="Methionine adenosyltransferase 2 subunit beta"/>
    <property type="match status" value="1"/>
</dbReference>
<dbReference type="Pfam" id="PF04321">
    <property type="entry name" value="RmlD_sub_bind"/>
    <property type="match status" value="1"/>
</dbReference>
<dbReference type="OrthoDB" id="6235964at2759"/>
<dbReference type="GO" id="GO:0048269">
    <property type="term" value="C:methionine adenosyltransferase complex"/>
    <property type="evidence" value="ECO:0007669"/>
    <property type="project" value="TreeGrafter"/>
</dbReference>
<keyword evidence="3" id="KW-1185">Reference proteome</keyword>
<dbReference type="UniPathway" id="UPA00315">
    <property type="reaction ID" value="UER00080"/>
</dbReference>
<dbReference type="GO" id="GO:0006556">
    <property type="term" value="P:S-adenosylmethionine biosynthetic process"/>
    <property type="evidence" value="ECO:0007669"/>
    <property type="project" value="UniProtKB-UniPathway"/>
</dbReference>
<dbReference type="PANTHER" id="PTHR10491">
    <property type="entry name" value="DTDP-4-DEHYDRORHAMNOSE REDUCTASE"/>
    <property type="match status" value="1"/>
</dbReference>
<dbReference type="InterPro" id="IPR036291">
    <property type="entry name" value="NAD(P)-bd_dom_sf"/>
</dbReference>
<evidence type="ECO:0000313" key="3">
    <source>
        <dbReference type="Proteomes" id="UP000053342"/>
    </source>
</evidence>
<reference evidence="2 3" key="1">
    <citation type="submission" date="2015-01" db="EMBL/GenBank/DDBJ databases">
        <title>The Genome Sequence of Exophiala oligosperma CBS72588.</title>
        <authorList>
            <consortium name="The Broad Institute Genomics Platform"/>
            <person name="Cuomo C."/>
            <person name="de Hoog S."/>
            <person name="Gorbushina A."/>
            <person name="Stielow B."/>
            <person name="Teixiera M."/>
            <person name="Abouelleil A."/>
            <person name="Chapman S.B."/>
            <person name="Priest M."/>
            <person name="Young S.K."/>
            <person name="Wortman J."/>
            <person name="Nusbaum C."/>
            <person name="Birren B."/>
        </authorList>
    </citation>
    <scope>NUCLEOTIDE SEQUENCE [LARGE SCALE GENOMIC DNA]</scope>
    <source>
        <strain evidence="2 3">CBS 72588</strain>
    </source>
</reference>
<dbReference type="Gene3D" id="3.40.50.720">
    <property type="entry name" value="NAD(P)-binding Rossmann-like Domain"/>
    <property type="match status" value="1"/>
</dbReference>
<protein>
    <recommendedName>
        <fullName evidence="1">RmlD-like substrate binding domain-containing protein</fullName>
    </recommendedName>
</protein>
<sequence>MPTALITGATGLLGRQVLKAFEDADWQTVGMGFHRATGPIRKVDITDSGSVAALFDEVKPDVVVHCAADRQPDSCTKNPAAARALNVTATQTLVEAFHGSLFIYISTDYVFPGAVGDAPYKSTDTPNPTNVYGQTKLDGENVVLQHAQNNAVVLRVPVLYGSGAHSESAVNTLIDSLYGQNRTVKMDDWALRYPTNTEDVARVCLDLAKKRTTQQKEGEGGEGKPMPNILQFSSEDKMTKYEICQKFSEIMGLPIDHLVPDKDGGKPKDGTMRPYDCHLDTSGLKDLGVDVSTVDFVAWWRRYVGAFRH</sequence>
<name>A0A0D2DMK9_9EURO</name>
<organism evidence="2 3">
    <name type="scientific">Exophiala oligosperma</name>
    <dbReference type="NCBI Taxonomy" id="215243"/>
    <lineage>
        <taxon>Eukaryota</taxon>
        <taxon>Fungi</taxon>
        <taxon>Dikarya</taxon>
        <taxon>Ascomycota</taxon>
        <taxon>Pezizomycotina</taxon>
        <taxon>Eurotiomycetes</taxon>
        <taxon>Chaetothyriomycetidae</taxon>
        <taxon>Chaetothyriales</taxon>
        <taxon>Herpotrichiellaceae</taxon>
        <taxon>Exophiala</taxon>
    </lineage>
</organism>
<dbReference type="VEuPathDB" id="FungiDB:PV06_05223"/>
<dbReference type="CDD" id="cd05254">
    <property type="entry name" value="dTDP_HR_like_SDR_e"/>
    <property type="match status" value="1"/>
</dbReference>
<dbReference type="GeneID" id="27357297"/>
<evidence type="ECO:0000313" key="2">
    <source>
        <dbReference type="EMBL" id="KIW44193.1"/>
    </source>
</evidence>
<proteinExistence type="predicted"/>
<dbReference type="RefSeq" id="XP_016264409.1">
    <property type="nucleotide sequence ID" value="XM_016406203.1"/>
</dbReference>
<dbReference type="PANTHER" id="PTHR10491:SF4">
    <property type="entry name" value="METHIONINE ADENOSYLTRANSFERASE 2 SUBUNIT BETA"/>
    <property type="match status" value="1"/>
</dbReference>
<evidence type="ECO:0000259" key="1">
    <source>
        <dbReference type="Pfam" id="PF04321"/>
    </source>
</evidence>
<dbReference type="SUPFAM" id="SSF51735">
    <property type="entry name" value="NAD(P)-binding Rossmann-fold domains"/>
    <property type="match status" value="1"/>
</dbReference>
<dbReference type="HOGENOM" id="CLU_045518_0_1_1"/>